<organism evidence="2 3">
    <name type="scientific">Candidatus Nomurabacteria bacterium GW2011_GWB1_37_5</name>
    <dbReference type="NCBI Taxonomy" id="1618742"/>
    <lineage>
        <taxon>Bacteria</taxon>
        <taxon>Candidatus Nomuraibacteriota</taxon>
    </lineage>
</organism>
<proteinExistence type="predicted"/>
<accession>A0A0G0JEL7</accession>
<dbReference type="EMBL" id="LBTF01000021">
    <property type="protein sequence ID" value="KKQ35214.1"/>
    <property type="molecule type" value="Genomic_DNA"/>
</dbReference>
<evidence type="ECO:0000256" key="1">
    <source>
        <dbReference type="SAM" id="MobiDB-lite"/>
    </source>
</evidence>
<evidence type="ECO:0000313" key="3">
    <source>
        <dbReference type="Proteomes" id="UP000033876"/>
    </source>
</evidence>
<sequence length="158" mass="18274">MNFNPESGKKEPKSTTKKEAESKELFLSPEKIRSIYKKGRMYLLSTIVSLGFSYGGNLGDAPKEKDKGINQKDVYNNFASKFKNINFEQAHEIYDDLSKILKADELKEFSKYDSILEPALLDKETRNNLIELSSLFRVRNNVLDDVEENLKEIRKEKN</sequence>
<name>A0A0G0JEL7_9BACT</name>
<evidence type="ECO:0000313" key="2">
    <source>
        <dbReference type="EMBL" id="KKQ35214.1"/>
    </source>
</evidence>
<feature type="region of interest" description="Disordered" evidence="1">
    <location>
        <begin position="1"/>
        <end position="23"/>
    </location>
</feature>
<gene>
    <name evidence="2" type="ORF">US50_C0021G0003</name>
</gene>
<protein>
    <submittedName>
        <fullName evidence="2">Uncharacterized protein</fullName>
    </submittedName>
</protein>
<dbReference type="AlphaFoldDB" id="A0A0G0JEL7"/>
<feature type="compositionally biased region" description="Basic and acidic residues" evidence="1">
    <location>
        <begin position="7"/>
        <end position="23"/>
    </location>
</feature>
<comment type="caution">
    <text evidence="2">The sequence shown here is derived from an EMBL/GenBank/DDBJ whole genome shotgun (WGS) entry which is preliminary data.</text>
</comment>
<dbReference type="Proteomes" id="UP000033876">
    <property type="component" value="Unassembled WGS sequence"/>
</dbReference>
<reference evidence="2 3" key="1">
    <citation type="journal article" date="2015" name="Nature">
        <title>rRNA introns, odd ribosomes, and small enigmatic genomes across a large radiation of phyla.</title>
        <authorList>
            <person name="Brown C.T."/>
            <person name="Hug L.A."/>
            <person name="Thomas B.C."/>
            <person name="Sharon I."/>
            <person name="Castelle C.J."/>
            <person name="Singh A."/>
            <person name="Wilkins M.J."/>
            <person name="Williams K.H."/>
            <person name="Banfield J.F."/>
        </authorList>
    </citation>
    <scope>NUCLEOTIDE SEQUENCE [LARGE SCALE GENOMIC DNA]</scope>
</reference>